<dbReference type="EMBL" id="BA000001">
    <property type="protein sequence ID" value="BAA31097.1"/>
    <property type="molecule type" value="Genomic_DNA"/>
</dbReference>
<dbReference type="Gene3D" id="1.10.287.950">
    <property type="entry name" value="Methyl-accepting chemotaxis protein"/>
    <property type="match status" value="1"/>
</dbReference>
<evidence type="ECO:0000256" key="1">
    <source>
        <dbReference type="ARBA" id="ARBA00023224"/>
    </source>
</evidence>
<gene>
    <name evidence="5" type="ordered locus">PH1970</name>
</gene>
<keyword evidence="1 3" id="KW-0807">Transducer</keyword>
<feature type="domain" description="Methyl-accepting transducer" evidence="4">
    <location>
        <begin position="1"/>
        <end position="239"/>
    </location>
</feature>
<dbReference type="SUPFAM" id="SSF58104">
    <property type="entry name" value="Methyl-accepting chemotaxis protein (MCP) signaling domain"/>
    <property type="match status" value="1"/>
</dbReference>
<dbReference type="DNASU" id="1442816"/>
<dbReference type="PANTHER" id="PTHR32089:SF112">
    <property type="entry name" value="LYSOZYME-LIKE PROTEIN-RELATED"/>
    <property type="match status" value="1"/>
</dbReference>
<dbReference type="PIR" id="B71213">
    <property type="entry name" value="B71213"/>
</dbReference>
<dbReference type="GO" id="GO:0006935">
    <property type="term" value="P:chemotaxis"/>
    <property type="evidence" value="ECO:0007669"/>
    <property type="project" value="InterPro"/>
</dbReference>
<evidence type="ECO:0000256" key="3">
    <source>
        <dbReference type="PROSITE-ProRule" id="PRU00284"/>
    </source>
</evidence>
<evidence type="ECO:0000259" key="4">
    <source>
        <dbReference type="PROSITE" id="PS50111"/>
    </source>
</evidence>
<dbReference type="eggNOG" id="arCOG02320">
    <property type="taxonomic scope" value="Archaea"/>
</dbReference>
<accession>O57733</accession>
<dbReference type="Proteomes" id="UP000000752">
    <property type="component" value="Chromosome"/>
</dbReference>
<reference evidence="5 6" key="1">
    <citation type="journal article" date="1998" name="DNA Res.">
        <title>Complete sequence and gene organization of the genome of a hyper-thermophilic archaebacterium, Pyrococcus horikoshii OT3.</title>
        <authorList>
            <person name="Kawarabayasi Y."/>
            <person name="Sawada M."/>
            <person name="Horikawa H."/>
            <person name="Haikawa Y."/>
            <person name="Hino Y."/>
            <person name="Yamamoto S."/>
            <person name="Sekine M."/>
            <person name="Baba S."/>
            <person name="Kosugi H."/>
            <person name="Hosoyama A."/>
            <person name="Nagai Y."/>
            <person name="Sakai M."/>
            <person name="Ogura K."/>
            <person name="Otuka R."/>
            <person name="Nakazawa H."/>
            <person name="Takamiya M."/>
            <person name="Ohfuku Y."/>
            <person name="Funahashi T."/>
            <person name="Tanaka T."/>
            <person name="Kudoh Y."/>
            <person name="Yamazaki J."/>
            <person name="Kushida N."/>
            <person name="Oguchi A."/>
            <person name="Aoki K."/>
            <person name="Nakamura Y."/>
            <person name="Robb T.F."/>
            <person name="Horikoshi K."/>
            <person name="Masuchi Y."/>
            <person name="Shizuya H."/>
            <person name="Kikuchi H."/>
        </authorList>
    </citation>
    <scope>NUCLEOTIDE SEQUENCE [LARGE SCALE GENOMIC DNA]</scope>
    <source>
        <strain evidence="6">ATCC 700860 / DSM 12428 / JCM 9974 / NBRC 100139 / OT-3</strain>
    </source>
</reference>
<evidence type="ECO:0000256" key="2">
    <source>
        <dbReference type="ARBA" id="ARBA00029447"/>
    </source>
</evidence>
<sequence length="261" mass="29235">MRKMDIKSLEKTSTALSQSLRISVSGKEASKIINELAEEISGKFMENNTLILDNIEKLSEIMSELDRFQREFLPFFQRLEVFSREFNTLVEHLESVSKISDSIASVAKQTNLVALNASIEAARAGEAGRGFAVVADEIRRMAVQTMNLAREIKEFNSKVMDQLDSLREVLGIMDRIREGTEILGKDIRVIVEITNILSEISKEQEQFINDIKGLKGIALAISKFAELQEKYNKDLASLLRIMASEYSKEAGGGKNGRKGIL</sequence>
<dbReference type="GO" id="GO:0016020">
    <property type="term" value="C:membrane"/>
    <property type="evidence" value="ECO:0007669"/>
    <property type="project" value="InterPro"/>
</dbReference>
<dbReference type="KEGG" id="pho:PH1970"/>
<evidence type="ECO:0000313" key="6">
    <source>
        <dbReference type="Proteomes" id="UP000000752"/>
    </source>
</evidence>
<dbReference type="PANTHER" id="PTHR32089">
    <property type="entry name" value="METHYL-ACCEPTING CHEMOTAXIS PROTEIN MCPB"/>
    <property type="match status" value="1"/>
</dbReference>
<organism evidence="5 6">
    <name type="scientific">Pyrococcus horikoshii (strain ATCC 700860 / DSM 12428 / JCM 9974 / NBRC 100139 / OT-3)</name>
    <dbReference type="NCBI Taxonomy" id="70601"/>
    <lineage>
        <taxon>Archaea</taxon>
        <taxon>Methanobacteriati</taxon>
        <taxon>Methanobacteriota</taxon>
        <taxon>Thermococci</taxon>
        <taxon>Thermococcales</taxon>
        <taxon>Thermococcaceae</taxon>
        <taxon>Pyrococcus</taxon>
    </lineage>
</organism>
<comment type="similarity">
    <text evidence="2">Belongs to the methyl-accepting chemotaxis (MCP) protein family.</text>
</comment>
<dbReference type="PRINTS" id="PR00260">
    <property type="entry name" value="CHEMTRNSDUCR"/>
</dbReference>
<dbReference type="Pfam" id="PF00015">
    <property type="entry name" value="MCPsignal"/>
    <property type="match status" value="1"/>
</dbReference>
<proteinExistence type="inferred from homology"/>
<dbReference type="InterPro" id="IPR004090">
    <property type="entry name" value="Chemotax_Me-accpt_rcpt"/>
</dbReference>
<protein>
    <submittedName>
        <fullName evidence="5">261aa long hypothetical chemoreceptor protein</fullName>
    </submittedName>
</protein>
<dbReference type="PROSITE" id="PS50111">
    <property type="entry name" value="CHEMOTAXIS_TRANSDUC_2"/>
    <property type="match status" value="1"/>
</dbReference>
<dbReference type="AlphaFoldDB" id="O57733"/>
<keyword evidence="6" id="KW-1185">Reference proteome</keyword>
<dbReference type="InterPro" id="IPR004089">
    <property type="entry name" value="MCPsignal_dom"/>
</dbReference>
<dbReference type="GO" id="GO:0004888">
    <property type="term" value="F:transmembrane signaling receptor activity"/>
    <property type="evidence" value="ECO:0007669"/>
    <property type="project" value="InterPro"/>
</dbReference>
<dbReference type="SMART" id="SM00283">
    <property type="entry name" value="MA"/>
    <property type="match status" value="1"/>
</dbReference>
<name>O57733_PYRHO</name>
<dbReference type="GO" id="GO:0007165">
    <property type="term" value="P:signal transduction"/>
    <property type="evidence" value="ECO:0007669"/>
    <property type="project" value="UniProtKB-KW"/>
</dbReference>
<dbReference type="STRING" id="70601.gene:9378983"/>
<dbReference type="EnsemblBacteria" id="BAA31097">
    <property type="protein sequence ID" value="BAA31097"/>
    <property type="gene ID" value="BAA31097"/>
</dbReference>
<evidence type="ECO:0000313" key="5">
    <source>
        <dbReference type="EMBL" id="BAA31097.1"/>
    </source>
</evidence>